<organism evidence="2 3">
    <name type="scientific">Granulicella aggregans</name>
    <dbReference type="NCBI Taxonomy" id="474949"/>
    <lineage>
        <taxon>Bacteria</taxon>
        <taxon>Pseudomonadati</taxon>
        <taxon>Acidobacteriota</taxon>
        <taxon>Terriglobia</taxon>
        <taxon>Terriglobales</taxon>
        <taxon>Acidobacteriaceae</taxon>
        <taxon>Granulicella</taxon>
    </lineage>
</organism>
<protein>
    <submittedName>
        <fullName evidence="2">Uncharacterized membrane protein HdeD (DUF308 family)</fullName>
    </submittedName>
</protein>
<feature type="transmembrane region" description="Helical" evidence="1">
    <location>
        <begin position="12"/>
        <end position="32"/>
    </location>
</feature>
<keyword evidence="1" id="KW-0472">Membrane</keyword>
<dbReference type="RefSeq" id="WP_184223567.1">
    <property type="nucleotide sequence ID" value="NZ_JACHIP010000023.1"/>
</dbReference>
<proteinExistence type="predicted"/>
<dbReference type="Proteomes" id="UP000540989">
    <property type="component" value="Unassembled WGS sequence"/>
</dbReference>
<keyword evidence="1" id="KW-1133">Transmembrane helix</keyword>
<feature type="transmembrane region" description="Helical" evidence="1">
    <location>
        <begin position="75"/>
        <end position="95"/>
    </location>
</feature>
<reference evidence="2 3" key="1">
    <citation type="submission" date="2020-08" db="EMBL/GenBank/DDBJ databases">
        <title>Genomic Encyclopedia of Type Strains, Phase IV (KMG-V): Genome sequencing to study the core and pangenomes of soil and plant-associated prokaryotes.</title>
        <authorList>
            <person name="Whitman W."/>
        </authorList>
    </citation>
    <scope>NUCLEOTIDE SEQUENCE [LARGE SCALE GENOMIC DNA]</scope>
    <source>
        <strain evidence="2 3">M8UP14</strain>
    </source>
</reference>
<feature type="transmembrane region" description="Helical" evidence="1">
    <location>
        <begin position="101"/>
        <end position="122"/>
    </location>
</feature>
<keyword evidence="1" id="KW-0812">Transmembrane</keyword>
<dbReference type="EMBL" id="JACHIP010000023">
    <property type="protein sequence ID" value="MBB5060949.1"/>
    <property type="molecule type" value="Genomic_DNA"/>
</dbReference>
<feature type="transmembrane region" description="Helical" evidence="1">
    <location>
        <begin position="38"/>
        <end position="63"/>
    </location>
</feature>
<evidence type="ECO:0000256" key="1">
    <source>
        <dbReference type="SAM" id="Phobius"/>
    </source>
</evidence>
<evidence type="ECO:0000313" key="3">
    <source>
        <dbReference type="Proteomes" id="UP000540989"/>
    </source>
</evidence>
<dbReference type="AlphaFoldDB" id="A0A7W8E721"/>
<accession>A0A7W8E721</accession>
<sequence length="205" mass="22257">METYAKYWTTSLVRGLVAILAGLAVLVLPSMITLVFLIPFAILVSMLCLAAYGVADSVIVLITSFMIRHDPAGRFALRAQGIGGAILGTLLFFLVYDRAQLEWFVILAALQALGTAITEFIVARHTSIHHGSRWCYASAAIAILSAIALILGRGLEPQRIAWLVFSYLCVFGLTLTVLSARMLFAERVTESTAAGVREVALARIR</sequence>
<evidence type="ECO:0000313" key="2">
    <source>
        <dbReference type="EMBL" id="MBB5060949.1"/>
    </source>
</evidence>
<gene>
    <name evidence="2" type="ORF">HDF16_005685</name>
</gene>
<keyword evidence="3" id="KW-1185">Reference proteome</keyword>
<comment type="caution">
    <text evidence="2">The sequence shown here is derived from an EMBL/GenBank/DDBJ whole genome shotgun (WGS) entry which is preliminary data.</text>
</comment>
<feature type="transmembrane region" description="Helical" evidence="1">
    <location>
        <begin position="160"/>
        <end position="178"/>
    </location>
</feature>
<name>A0A7W8E721_9BACT</name>
<feature type="transmembrane region" description="Helical" evidence="1">
    <location>
        <begin position="134"/>
        <end position="154"/>
    </location>
</feature>